<keyword evidence="13" id="KW-1133">Transmembrane helix</keyword>
<evidence type="ECO:0000256" key="15">
    <source>
        <dbReference type="ARBA" id="ARBA00023170"/>
    </source>
</evidence>
<evidence type="ECO:0000259" key="21">
    <source>
        <dbReference type="PROSITE" id="PS50011"/>
    </source>
</evidence>
<dbReference type="SUPFAM" id="SSF52058">
    <property type="entry name" value="L domain-like"/>
    <property type="match status" value="2"/>
</dbReference>
<dbReference type="Pfam" id="PF13855">
    <property type="entry name" value="LRR_8"/>
    <property type="match status" value="1"/>
</dbReference>
<keyword evidence="4" id="KW-0723">Serine/threonine-protein kinase</keyword>
<dbReference type="InterPro" id="IPR008271">
    <property type="entry name" value="Ser/Thr_kinase_AS"/>
</dbReference>
<keyword evidence="9" id="KW-0677">Repeat</keyword>
<evidence type="ECO:0000256" key="18">
    <source>
        <dbReference type="ARBA" id="ARBA00048679"/>
    </source>
</evidence>
<feature type="domain" description="Protein kinase" evidence="21">
    <location>
        <begin position="544"/>
        <end position="816"/>
    </location>
</feature>
<protein>
    <recommendedName>
        <fullName evidence="3">non-specific serine/threonine protein kinase</fullName>
        <ecNumber evidence="3">2.7.11.1</ecNumber>
    </recommendedName>
</protein>
<evidence type="ECO:0000256" key="11">
    <source>
        <dbReference type="ARBA" id="ARBA00022777"/>
    </source>
</evidence>
<feature type="compositionally biased region" description="Low complexity" evidence="20">
    <location>
        <begin position="836"/>
        <end position="853"/>
    </location>
</feature>
<dbReference type="eggNOG" id="ENOG502QVWS">
    <property type="taxonomic scope" value="Eukaryota"/>
</dbReference>
<evidence type="ECO:0000256" key="10">
    <source>
        <dbReference type="ARBA" id="ARBA00022741"/>
    </source>
</evidence>
<reference evidence="22" key="2">
    <citation type="submission" date="2015-03" db="UniProtKB">
        <authorList>
            <consortium name="EnsemblPlants"/>
        </authorList>
    </citation>
    <scope>IDENTIFICATION</scope>
</reference>
<evidence type="ECO:0000256" key="13">
    <source>
        <dbReference type="ARBA" id="ARBA00022989"/>
    </source>
</evidence>
<dbReference type="AlphaFoldDB" id="A0A0D3DSU1"/>
<dbReference type="FunFam" id="3.80.10.10:FF:000383">
    <property type="entry name" value="Leucine-rich repeat receptor protein kinase EMS1"/>
    <property type="match status" value="1"/>
</dbReference>
<dbReference type="FunFam" id="3.30.200.20:FF:000039">
    <property type="entry name" value="receptor-like protein kinase FERONIA"/>
    <property type="match status" value="1"/>
</dbReference>
<proteinExistence type="inferred from homology"/>
<dbReference type="InterPro" id="IPR000719">
    <property type="entry name" value="Prot_kinase_dom"/>
</dbReference>
<evidence type="ECO:0000256" key="17">
    <source>
        <dbReference type="ARBA" id="ARBA00047899"/>
    </source>
</evidence>
<evidence type="ECO:0000313" key="23">
    <source>
        <dbReference type="Proteomes" id="UP000032141"/>
    </source>
</evidence>
<keyword evidence="14" id="KW-0472">Membrane</keyword>
<evidence type="ECO:0000256" key="12">
    <source>
        <dbReference type="ARBA" id="ARBA00022840"/>
    </source>
</evidence>
<dbReference type="HOGENOM" id="CLU_000288_14_3_1"/>
<comment type="subcellular location">
    <subcellularLocation>
        <location evidence="1">Membrane</location>
        <topology evidence="1">Single-pass membrane protein</topology>
    </subcellularLocation>
</comment>
<dbReference type="PANTHER" id="PTHR45974:SF216">
    <property type="entry name" value="PROTEIN KINASE DOMAIN-CONTAINING PROTEIN"/>
    <property type="match status" value="1"/>
</dbReference>
<comment type="catalytic activity">
    <reaction evidence="18">
        <text>L-seryl-[protein] + ATP = O-phospho-L-seryl-[protein] + ADP + H(+)</text>
        <dbReference type="Rhea" id="RHEA:17989"/>
        <dbReference type="Rhea" id="RHEA-COMP:9863"/>
        <dbReference type="Rhea" id="RHEA-COMP:11604"/>
        <dbReference type="ChEBI" id="CHEBI:15378"/>
        <dbReference type="ChEBI" id="CHEBI:29999"/>
        <dbReference type="ChEBI" id="CHEBI:30616"/>
        <dbReference type="ChEBI" id="CHEBI:83421"/>
        <dbReference type="ChEBI" id="CHEBI:456216"/>
        <dbReference type="EC" id="2.7.11.1"/>
    </reaction>
</comment>
<dbReference type="SUPFAM" id="SSF56112">
    <property type="entry name" value="Protein kinase-like (PK-like)"/>
    <property type="match status" value="1"/>
</dbReference>
<reference evidence="22 23" key="1">
    <citation type="journal article" date="2014" name="Genome Biol.">
        <title>Transcriptome and methylome profiling reveals relics of genome dominance in the mesopolyploid Brassica oleracea.</title>
        <authorList>
            <person name="Parkin I.A."/>
            <person name="Koh C."/>
            <person name="Tang H."/>
            <person name="Robinson S.J."/>
            <person name="Kagale S."/>
            <person name="Clarke W.E."/>
            <person name="Town C.D."/>
            <person name="Nixon J."/>
            <person name="Krishnakumar V."/>
            <person name="Bidwell S.L."/>
            <person name="Denoeud F."/>
            <person name="Belcram H."/>
            <person name="Links M.G."/>
            <person name="Just J."/>
            <person name="Clarke C."/>
            <person name="Bender T."/>
            <person name="Huebert T."/>
            <person name="Mason A.S."/>
            <person name="Pires J.C."/>
            <person name="Barker G."/>
            <person name="Moore J."/>
            <person name="Walley P.G."/>
            <person name="Manoli S."/>
            <person name="Batley J."/>
            <person name="Edwards D."/>
            <person name="Nelson M.N."/>
            <person name="Wang X."/>
            <person name="Paterson A.H."/>
            <person name="King G."/>
            <person name="Bancroft I."/>
            <person name="Chalhoub B."/>
            <person name="Sharpe A.G."/>
        </authorList>
    </citation>
    <scope>NUCLEOTIDE SEQUENCE</scope>
    <source>
        <strain evidence="22 23">cv. TO1000</strain>
    </source>
</reference>
<keyword evidence="10 19" id="KW-0547">Nucleotide-binding</keyword>
<dbReference type="Gene3D" id="3.30.200.20">
    <property type="entry name" value="Phosphorylase Kinase, domain 1"/>
    <property type="match status" value="1"/>
</dbReference>
<evidence type="ECO:0000256" key="8">
    <source>
        <dbReference type="ARBA" id="ARBA00022729"/>
    </source>
</evidence>
<evidence type="ECO:0000313" key="22">
    <source>
        <dbReference type="EnsemblPlants" id="Bo8g082990.1"/>
    </source>
</evidence>
<dbReference type="SMART" id="SM00220">
    <property type="entry name" value="S_TKc"/>
    <property type="match status" value="1"/>
</dbReference>
<dbReference type="PROSITE" id="PS00108">
    <property type="entry name" value="PROTEIN_KINASE_ST"/>
    <property type="match status" value="1"/>
</dbReference>
<evidence type="ECO:0000256" key="16">
    <source>
        <dbReference type="ARBA" id="ARBA00023180"/>
    </source>
</evidence>
<dbReference type="InterPro" id="IPR001611">
    <property type="entry name" value="Leu-rich_rpt"/>
</dbReference>
<dbReference type="Pfam" id="PF00560">
    <property type="entry name" value="LRR_1"/>
    <property type="match status" value="1"/>
</dbReference>
<dbReference type="CDD" id="cd14066">
    <property type="entry name" value="STKc_IRAK"/>
    <property type="match status" value="1"/>
</dbReference>
<keyword evidence="15" id="KW-0675">Receptor</keyword>
<feature type="binding site" evidence="19">
    <location>
        <position position="572"/>
    </location>
    <ligand>
        <name>ATP</name>
        <dbReference type="ChEBI" id="CHEBI:30616"/>
    </ligand>
</feature>
<sequence length="866" mass="96485">MRNLSNWEKGDPCNSNWTGITCFERSHDDGHFHVRELQLMRLNLSGELAPEVGQLSYLEILNVMWNNITGRIPLEIGKISSLKLLLLNGNKLTGSLPPELGNLRNLNRLQVDENNITGSVPPAFGNMTSIKHLHLNNNTLTGEIPVELSKLNNLAHLILDNNNLTGSLPQELARLPSFTILYVPSAIFGPIFLLAFKELCKFAKLVFHLCSQMDNNNFDGSEIPEAYGRSLRNCGLQGSIPDLSSIKNLSFFSLENNSLSGSVPTAIWENKSFENNKLQVDLRNNNFSDTTGNLRTPDNVTLYLRGNPICKSTSIPIVKQLFEYICGEKKQTSTKSEQTPCNNASCPYEKVPVSPGLCFCAAPLLIDYRLKSRSFFFFTPYIEHQFMEYITTSLQLETHQLAIDRVVDENKQRLRMNIKLIPKGKTIFNVSEVIRIRGRFTSWTFPRNDFFGPYELLDFPLEGPYDDLLAGESGISTVGWVMIVAASIVAATVISVSATLLYVKKRHGNLHALTRKRVSRSISREIEGVKKFSFIELSDATNGFDSSAVIGRGSYGKVYKGILPNKTVVAIKRGEETSLQSEKEFLNEIDLLSRLHHRNLVSLVGYSSDIGEQMLVYEYMPNGNVRDWLSANATETLSFNMRAQVALGSAKGILYLHAEANPPVIHRDIKTSNILLDSQLHAKVADFGLSRLAPNFGEGDCEPAHVSTVVRGTPGYLDPEYFMTRQLTVKSDVYSFGVVLLELLTGMHPFFEGTHIIREVRMANESGTIQSMADSRMGQSSPDKVMKLAGLALWCCEDRPEMRPSMSKVVKELESICQSVKETDMFSETTTLLYTKTSSSSSSSPVPSSLTGSNLDSGFFESVKPR</sequence>
<dbReference type="Pfam" id="PF08263">
    <property type="entry name" value="LRRNT_2"/>
    <property type="match status" value="1"/>
</dbReference>
<dbReference type="InterPro" id="IPR017441">
    <property type="entry name" value="Protein_kinase_ATP_BS"/>
</dbReference>
<comment type="similarity">
    <text evidence="2">Belongs to the protein kinase superfamily. Ser/Thr protein kinase family.</text>
</comment>
<dbReference type="InterPro" id="IPR032675">
    <property type="entry name" value="LRR_dom_sf"/>
</dbReference>
<evidence type="ECO:0000256" key="5">
    <source>
        <dbReference type="ARBA" id="ARBA00022614"/>
    </source>
</evidence>
<evidence type="ECO:0000256" key="2">
    <source>
        <dbReference type="ARBA" id="ARBA00008684"/>
    </source>
</evidence>
<comment type="catalytic activity">
    <reaction evidence="17">
        <text>L-threonyl-[protein] + ATP = O-phospho-L-threonyl-[protein] + ADP + H(+)</text>
        <dbReference type="Rhea" id="RHEA:46608"/>
        <dbReference type="Rhea" id="RHEA-COMP:11060"/>
        <dbReference type="Rhea" id="RHEA-COMP:11605"/>
        <dbReference type="ChEBI" id="CHEBI:15378"/>
        <dbReference type="ChEBI" id="CHEBI:30013"/>
        <dbReference type="ChEBI" id="CHEBI:30616"/>
        <dbReference type="ChEBI" id="CHEBI:61977"/>
        <dbReference type="ChEBI" id="CHEBI:456216"/>
        <dbReference type="EC" id="2.7.11.1"/>
    </reaction>
</comment>
<dbReference type="EC" id="2.7.11.1" evidence="3"/>
<name>A0A0D3DSU1_BRAOL</name>
<evidence type="ECO:0000256" key="4">
    <source>
        <dbReference type="ARBA" id="ARBA00022527"/>
    </source>
</evidence>
<keyword evidence="16" id="KW-0325">Glycoprotein</keyword>
<evidence type="ECO:0000256" key="6">
    <source>
        <dbReference type="ARBA" id="ARBA00022679"/>
    </source>
</evidence>
<feature type="region of interest" description="Disordered" evidence="20">
    <location>
        <begin position="836"/>
        <end position="866"/>
    </location>
</feature>
<evidence type="ECO:0000256" key="20">
    <source>
        <dbReference type="SAM" id="MobiDB-lite"/>
    </source>
</evidence>
<dbReference type="Gene3D" id="1.10.510.10">
    <property type="entry name" value="Transferase(Phosphotransferase) domain 1"/>
    <property type="match status" value="1"/>
</dbReference>
<accession>A0A0D3DSU1</accession>
<evidence type="ECO:0000256" key="3">
    <source>
        <dbReference type="ARBA" id="ARBA00012513"/>
    </source>
</evidence>
<keyword evidence="7" id="KW-0812">Transmembrane</keyword>
<dbReference type="Pfam" id="PF07714">
    <property type="entry name" value="PK_Tyr_Ser-Thr"/>
    <property type="match status" value="1"/>
</dbReference>
<dbReference type="GO" id="GO:0004674">
    <property type="term" value="F:protein serine/threonine kinase activity"/>
    <property type="evidence" value="ECO:0007669"/>
    <property type="project" value="UniProtKB-KW"/>
</dbReference>
<evidence type="ECO:0000256" key="14">
    <source>
        <dbReference type="ARBA" id="ARBA00023136"/>
    </source>
</evidence>
<keyword evidence="23" id="KW-1185">Reference proteome</keyword>
<dbReference type="EnsemblPlants" id="Bo8g082990.1">
    <property type="protein sequence ID" value="Bo8g082990.1"/>
    <property type="gene ID" value="Bo8g082990"/>
</dbReference>
<keyword evidence="12 19" id="KW-0067">ATP-binding</keyword>
<keyword evidence="5" id="KW-0433">Leucine-rich repeat</keyword>
<evidence type="ECO:0000256" key="7">
    <source>
        <dbReference type="ARBA" id="ARBA00022692"/>
    </source>
</evidence>
<dbReference type="OMA" id="PTAIWEN"/>
<dbReference type="InterPro" id="IPR001245">
    <property type="entry name" value="Ser-Thr/Tyr_kinase_cat_dom"/>
</dbReference>
<keyword evidence="11" id="KW-0418">Kinase</keyword>
<evidence type="ECO:0000256" key="19">
    <source>
        <dbReference type="PROSITE-ProRule" id="PRU10141"/>
    </source>
</evidence>
<dbReference type="GO" id="GO:0005524">
    <property type="term" value="F:ATP binding"/>
    <property type="evidence" value="ECO:0007669"/>
    <property type="project" value="UniProtKB-UniRule"/>
</dbReference>
<dbReference type="FunFam" id="1.10.510.10:FF:000453">
    <property type="entry name" value="LRR receptor-like serine/threonine-protein kinase HSL2"/>
    <property type="match status" value="1"/>
</dbReference>
<dbReference type="PROSITE" id="PS50011">
    <property type="entry name" value="PROTEIN_KINASE_DOM"/>
    <property type="match status" value="1"/>
</dbReference>
<keyword evidence="6" id="KW-0808">Transferase</keyword>
<dbReference type="Gramene" id="Bo8g082990.1">
    <property type="protein sequence ID" value="Bo8g082990.1"/>
    <property type="gene ID" value="Bo8g082990"/>
</dbReference>
<dbReference type="Gene3D" id="3.80.10.10">
    <property type="entry name" value="Ribonuclease Inhibitor"/>
    <property type="match status" value="3"/>
</dbReference>
<dbReference type="FunFam" id="3.80.10.10:FF:000129">
    <property type="entry name" value="Leucine-rich repeat receptor-like kinase"/>
    <property type="match status" value="1"/>
</dbReference>
<evidence type="ECO:0000256" key="1">
    <source>
        <dbReference type="ARBA" id="ARBA00004167"/>
    </source>
</evidence>
<dbReference type="InterPro" id="IPR011009">
    <property type="entry name" value="Kinase-like_dom_sf"/>
</dbReference>
<dbReference type="GO" id="GO:0016020">
    <property type="term" value="C:membrane"/>
    <property type="evidence" value="ECO:0007669"/>
    <property type="project" value="UniProtKB-SubCell"/>
</dbReference>
<dbReference type="Proteomes" id="UP000032141">
    <property type="component" value="Chromosome C8"/>
</dbReference>
<dbReference type="PANTHER" id="PTHR45974">
    <property type="entry name" value="RECEPTOR-LIKE PROTEIN 55"/>
    <property type="match status" value="1"/>
</dbReference>
<dbReference type="PROSITE" id="PS00107">
    <property type="entry name" value="PROTEIN_KINASE_ATP"/>
    <property type="match status" value="1"/>
</dbReference>
<dbReference type="InterPro" id="IPR013210">
    <property type="entry name" value="LRR_N_plant-typ"/>
</dbReference>
<organism evidence="22 23">
    <name type="scientific">Brassica oleracea var. oleracea</name>
    <dbReference type="NCBI Taxonomy" id="109376"/>
    <lineage>
        <taxon>Eukaryota</taxon>
        <taxon>Viridiplantae</taxon>
        <taxon>Streptophyta</taxon>
        <taxon>Embryophyta</taxon>
        <taxon>Tracheophyta</taxon>
        <taxon>Spermatophyta</taxon>
        <taxon>Magnoliopsida</taxon>
        <taxon>eudicotyledons</taxon>
        <taxon>Gunneridae</taxon>
        <taxon>Pentapetalae</taxon>
        <taxon>rosids</taxon>
        <taxon>malvids</taxon>
        <taxon>Brassicales</taxon>
        <taxon>Brassicaceae</taxon>
        <taxon>Brassiceae</taxon>
        <taxon>Brassica</taxon>
    </lineage>
</organism>
<keyword evidence="8" id="KW-0732">Signal</keyword>
<evidence type="ECO:0000256" key="9">
    <source>
        <dbReference type="ARBA" id="ARBA00022737"/>
    </source>
</evidence>